<dbReference type="PANTHER" id="PTHR23063">
    <property type="entry name" value="PHOSPHOLIPID ACYLTRANSFERASE"/>
    <property type="match status" value="1"/>
</dbReference>
<dbReference type="Proteomes" id="UP000256970">
    <property type="component" value="Unassembled WGS sequence"/>
</dbReference>
<feature type="compositionally biased region" description="Polar residues" evidence="8">
    <location>
        <begin position="49"/>
        <end position="67"/>
    </location>
</feature>
<keyword evidence="2" id="KW-0812">Transmembrane</keyword>
<evidence type="ECO:0000313" key="10">
    <source>
        <dbReference type="Proteomes" id="UP000256970"/>
    </source>
</evidence>
<keyword evidence="1" id="KW-0808">Transferase</keyword>
<evidence type="ECO:0000313" key="9">
    <source>
        <dbReference type="EMBL" id="SZX68462.1"/>
    </source>
</evidence>
<evidence type="ECO:0000256" key="4">
    <source>
        <dbReference type="ARBA" id="ARBA00023098"/>
    </source>
</evidence>
<proteinExistence type="predicted"/>
<feature type="region of interest" description="Disordered" evidence="8">
    <location>
        <begin position="47"/>
        <end position="69"/>
    </location>
</feature>
<evidence type="ECO:0000256" key="1">
    <source>
        <dbReference type="ARBA" id="ARBA00022679"/>
    </source>
</evidence>
<feature type="compositionally biased region" description="Low complexity" evidence="8">
    <location>
        <begin position="271"/>
        <end position="284"/>
    </location>
</feature>
<organism evidence="9 10">
    <name type="scientific">Tetradesmus obliquus</name>
    <name type="common">Green alga</name>
    <name type="synonym">Acutodesmus obliquus</name>
    <dbReference type="NCBI Taxonomy" id="3088"/>
    <lineage>
        <taxon>Eukaryota</taxon>
        <taxon>Viridiplantae</taxon>
        <taxon>Chlorophyta</taxon>
        <taxon>core chlorophytes</taxon>
        <taxon>Chlorophyceae</taxon>
        <taxon>CS clade</taxon>
        <taxon>Sphaeropleales</taxon>
        <taxon>Scenedesmaceae</taxon>
        <taxon>Tetradesmus</taxon>
    </lineage>
</organism>
<evidence type="ECO:0000256" key="7">
    <source>
        <dbReference type="SAM" id="Coils"/>
    </source>
</evidence>
<keyword evidence="4" id="KW-0443">Lipid metabolism</keyword>
<feature type="coiled-coil region" evidence="7">
    <location>
        <begin position="221"/>
        <end position="248"/>
    </location>
</feature>
<dbReference type="GO" id="GO:0016746">
    <property type="term" value="F:acyltransferase activity"/>
    <property type="evidence" value="ECO:0007669"/>
    <property type="project" value="UniProtKB-KW"/>
</dbReference>
<evidence type="ECO:0008006" key="11">
    <source>
        <dbReference type="Google" id="ProtNLM"/>
    </source>
</evidence>
<protein>
    <recommendedName>
        <fullName evidence="11">Phospholipid/glycerol acyltransferase domain-containing protein</fullName>
    </recommendedName>
</protein>
<sequence length="443" mass="49612">MQLRSPNHEACLTSITNGTGRFNCRHVHVSKQRSHLRHREGPRLAAAQVSGSASSLDPPSVTSTMESSLDEATKASAADVLRGLNIKEVQPAALFDAAHVEEWSPQLVAYFPLGCALAAARFAAWIAGIALDAPWFRQMPVINAYMALLGVKVTWRNTHNIPQQRHVLVSNHVSVGDLLMLFQQPQRYVHLITSALPRQVYGTQNLPAILQPANKETYLAIAAQQQQQQQQQQELQQQQLQQQQQQQVPLLQPQHHQQLRVDPMAAGSFGTTSSSSHHSSSSHTDLPEHHQQQQQQQQQQHSVAWSSADSAASVHVFPEGGMTNGSGMMRFSRGFMLFADQLPVVPVALRLKTAFPEVKCHTLDSPFLANLFWFSFQPWTEIEAVALPPMRLEPGESKAAFVQRVQLVIAQELQVWVAELNIQQKRAMVQQQQRKVKQQQKRR</sequence>
<reference evidence="9 10" key="1">
    <citation type="submission" date="2016-10" db="EMBL/GenBank/DDBJ databases">
        <authorList>
            <person name="Cai Z."/>
        </authorList>
    </citation>
    <scope>NUCLEOTIDE SEQUENCE [LARGE SCALE GENOMIC DNA]</scope>
</reference>
<dbReference type="AlphaFoldDB" id="A0A383VUK4"/>
<evidence type="ECO:0000256" key="8">
    <source>
        <dbReference type="SAM" id="MobiDB-lite"/>
    </source>
</evidence>
<keyword evidence="7" id="KW-0175">Coiled coil</keyword>
<name>A0A383VUK4_TETOB</name>
<evidence type="ECO:0000256" key="3">
    <source>
        <dbReference type="ARBA" id="ARBA00022989"/>
    </source>
</evidence>
<dbReference type="STRING" id="3088.A0A383VUK4"/>
<dbReference type="GO" id="GO:0006629">
    <property type="term" value="P:lipid metabolic process"/>
    <property type="evidence" value="ECO:0007669"/>
    <property type="project" value="UniProtKB-KW"/>
</dbReference>
<accession>A0A383VUK4</accession>
<keyword evidence="10" id="KW-1185">Reference proteome</keyword>
<gene>
    <name evidence="9" type="ORF">BQ4739_LOCUS8810</name>
</gene>
<feature type="compositionally biased region" description="Low complexity" evidence="8">
    <location>
        <begin position="292"/>
        <end position="305"/>
    </location>
</feature>
<feature type="region of interest" description="Disordered" evidence="8">
    <location>
        <begin position="265"/>
        <end position="305"/>
    </location>
</feature>
<keyword evidence="6" id="KW-0012">Acyltransferase</keyword>
<keyword evidence="5" id="KW-0472">Membrane</keyword>
<dbReference type="EMBL" id="FNXT01000860">
    <property type="protein sequence ID" value="SZX68462.1"/>
    <property type="molecule type" value="Genomic_DNA"/>
</dbReference>
<evidence type="ECO:0000256" key="2">
    <source>
        <dbReference type="ARBA" id="ARBA00022692"/>
    </source>
</evidence>
<keyword evidence="3" id="KW-1133">Transmembrane helix</keyword>
<dbReference type="SUPFAM" id="SSF69593">
    <property type="entry name" value="Glycerol-3-phosphate (1)-acyltransferase"/>
    <property type="match status" value="1"/>
</dbReference>
<evidence type="ECO:0000256" key="5">
    <source>
        <dbReference type="ARBA" id="ARBA00023136"/>
    </source>
</evidence>
<dbReference type="PANTHER" id="PTHR23063:SF52">
    <property type="entry name" value="LYSOPHOSPHATIDYLCHOLINE ACYLTRANSFERASE"/>
    <property type="match status" value="1"/>
</dbReference>
<evidence type="ECO:0000256" key="6">
    <source>
        <dbReference type="ARBA" id="ARBA00023315"/>
    </source>
</evidence>